<comment type="caution">
    <text evidence="1">The sequence shown here is derived from an EMBL/GenBank/DDBJ whole genome shotgun (WGS) entry which is preliminary data.</text>
</comment>
<proteinExistence type="predicted"/>
<evidence type="ECO:0000313" key="1">
    <source>
        <dbReference type="EMBL" id="KAH3871831.1"/>
    </source>
</evidence>
<dbReference type="AlphaFoldDB" id="A0A9D4RK89"/>
<dbReference type="Proteomes" id="UP000828390">
    <property type="component" value="Unassembled WGS sequence"/>
</dbReference>
<reference evidence="1" key="2">
    <citation type="submission" date="2020-11" db="EMBL/GenBank/DDBJ databases">
        <authorList>
            <person name="McCartney M.A."/>
            <person name="Auch B."/>
            <person name="Kono T."/>
            <person name="Mallez S."/>
            <person name="Becker A."/>
            <person name="Gohl D.M."/>
            <person name="Silverstein K.A.T."/>
            <person name="Koren S."/>
            <person name="Bechman K.B."/>
            <person name="Herman A."/>
            <person name="Abrahante J.E."/>
            <person name="Garbe J."/>
        </authorList>
    </citation>
    <scope>NUCLEOTIDE SEQUENCE</scope>
    <source>
        <strain evidence="1">Duluth1</strain>
        <tissue evidence="1">Whole animal</tissue>
    </source>
</reference>
<evidence type="ECO:0000313" key="2">
    <source>
        <dbReference type="Proteomes" id="UP000828390"/>
    </source>
</evidence>
<dbReference type="EMBL" id="JAIWYP010000002">
    <property type="protein sequence ID" value="KAH3871831.1"/>
    <property type="molecule type" value="Genomic_DNA"/>
</dbReference>
<name>A0A9D4RK89_DREPO</name>
<reference evidence="1" key="1">
    <citation type="journal article" date="2019" name="bioRxiv">
        <title>The Genome of the Zebra Mussel, Dreissena polymorpha: A Resource for Invasive Species Research.</title>
        <authorList>
            <person name="McCartney M.A."/>
            <person name="Auch B."/>
            <person name="Kono T."/>
            <person name="Mallez S."/>
            <person name="Zhang Y."/>
            <person name="Obille A."/>
            <person name="Becker A."/>
            <person name="Abrahante J.E."/>
            <person name="Garbe J."/>
            <person name="Badalamenti J.P."/>
            <person name="Herman A."/>
            <person name="Mangelson H."/>
            <person name="Liachko I."/>
            <person name="Sullivan S."/>
            <person name="Sone E.D."/>
            <person name="Koren S."/>
            <person name="Silverstein K.A.T."/>
            <person name="Beckman K.B."/>
            <person name="Gohl D.M."/>
        </authorList>
    </citation>
    <scope>NUCLEOTIDE SEQUENCE</scope>
    <source>
        <strain evidence="1">Duluth1</strain>
        <tissue evidence="1">Whole animal</tissue>
    </source>
</reference>
<protein>
    <submittedName>
        <fullName evidence="1">Uncharacterized protein</fullName>
    </submittedName>
</protein>
<accession>A0A9D4RK89</accession>
<organism evidence="1 2">
    <name type="scientific">Dreissena polymorpha</name>
    <name type="common">Zebra mussel</name>
    <name type="synonym">Mytilus polymorpha</name>
    <dbReference type="NCBI Taxonomy" id="45954"/>
    <lineage>
        <taxon>Eukaryota</taxon>
        <taxon>Metazoa</taxon>
        <taxon>Spiralia</taxon>
        <taxon>Lophotrochozoa</taxon>
        <taxon>Mollusca</taxon>
        <taxon>Bivalvia</taxon>
        <taxon>Autobranchia</taxon>
        <taxon>Heteroconchia</taxon>
        <taxon>Euheterodonta</taxon>
        <taxon>Imparidentia</taxon>
        <taxon>Neoheterodontei</taxon>
        <taxon>Myida</taxon>
        <taxon>Dreissenoidea</taxon>
        <taxon>Dreissenidae</taxon>
        <taxon>Dreissena</taxon>
    </lineage>
</organism>
<gene>
    <name evidence="1" type="ORF">DPMN_035046</name>
</gene>
<sequence>MIISEKQTTVYFLNIPLQCPRRVCQSLMKQIDHRKSGMTVRVSTSSNRAPMRPLLDWPAPGLK</sequence>
<keyword evidence="2" id="KW-1185">Reference proteome</keyword>